<name>A0A0L8AJC3_9BACT</name>
<dbReference type="PATRIC" id="fig|1566026.4.peg.676"/>
<dbReference type="Pfam" id="PF13387">
    <property type="entry name" value="Lnb_N"/>
    <property type="match status" value="1"/>
</dbReference>
<comment type="caution">
    <text evidence="5">The sequence shown here is derived from an EMBL/GenBank/DDBJ whole genome shotgun (WGS) entry which is preliminary data.</text>
</comment>
<feature type="transmembrane region" description="Helical" evidence="1">
    <location>
        <begin position="255"/>
        <end position="273"/>
    </location>
</feature>
<feature type="domain" description="Lnb N-terminal periplasmic" evidence="3">
    <location>
        <begin position="28"/>
        <end position="165"/>
    </location>
</feature>
<feature type="transmembrane region" description="Helical" evidence="1">
    <location>
        <begin position="345"/>
        <end position="362"/>
    </location>
</feature>
<dbReference type="AlphaFoldDB" id="A0A0L8AJC3"/>
<feature type="chain" id="PRO_5005580097" evidence="2">
    <location>
        <begin position="20"/>
        <end position="390"/>
    </location>
</feature>
<keyword evidence="1" id="KW-0812">Transmembrane</keyword>
<keyword evidence="1" id="KW-1133">Transmembrane helix</keyword>
<feature type="signal peptide" evidence="2">
    <location>
        <begin position="1"/>
        <end position="19"/>
    </location>
</feature>
<dbReference type="Pfam" id="PF25221">
    <property type="entry name" value="5TMH_Lnb"/>
    <property type="match status" value="1"/>
</dbReference>
<feature type="transmembrane region" description="Helical" evidence="1">
    <location>
        <begin position="368"/>
        <end position="386"/>
    </location>
</feature>
<evidence type="ECO:0000259" key="3">
    <source>
        <dbReference type="Pfam" id="PF13387"/>
    </source>
</evidence>
<dbReference type="RefSeq" id="WP_053223964.1">
    <property type="nucleotide sequence ID" value="NZ_JSVA01000012.1"/>
</dbReference>
<dbReference type="EMBL" id="JSVA01000012">
    <property type="protein sequence ID" value="KOF02479.1"/>
    <property type="molecule type" value="Genomic_DNA"/>
</dbReference>
<dbReference type="InterPro" id="IPR025178">
    <property type="entry name" value="Lnb_N"/>
</dbReference>
<evidence type="ECO:0000256" key="2">
    <source>
        <dbReference type="SAM" id="SignalP"/>
    </source>
</evidence>
<dbReference type="InterPro" id="IPR057436">
    <property type="entry name" value="5TMH_Lnb"/>
</dbReference>
<evidence type="ECO:0000313" key="5">
    <source>
        <dbReference type="EMBL" id="KOF02479.1"/>
    </source>
</evidence>
<organism evidence="5 6">
    <name type="scientific">Roseivirga seohaensis subsp. aquiponti</name>
    <dbReference type="NCBI Taxonomy" id="1566026"/>
    <lineage>
        <taxon>Bacteria</taxon>
        <taxon>Pseudomonadati</taxon>
        <taxon>Bacteroidota</taxon>
        <taxon>Cytophagia</taxon>
        <taxon>Cytophagales</taxon>
        <taxon>Roseivirgaceae</taxon>
        <taxon>Roseivirga</taxon>
    </lineage>
</organism>
<dbReference type="OrthoDB" id="319167at2"/>
<sequence length="390" mass="44942">MKRFVLFFSLLLFVFSAKAQFPGLSGQAEISIITIGPGENLYDSFGHGAIRVQDPYLSIDRVYNYGTFDSFEDGFYLKFAQGKLNYKLSIQDFNRFLGNYQAQNRWITEQVLSLTQAEKQEIFEFLENNAIPENSYYLYDFFYDNCATKLRDVVGDVLGDKLTFNNSHLTEEKTFRDLIQENTFNFPWWDFGIDLALGAVIDVNATAAEHMFLPDYVMQAYANATITRDGEEVPAVKATNKLFESDYYETHRETISPWMIFSILLLVVVVFTYKDTLQNTRARYLDFTILFLTGLVGVVVALLWFATDHTATAKNLNLLWAFAPNLIVAFYVVKKNAPVWTRGYVRFLFILLIGMTFIWVFQLQVFSIALLPIMLLLAVRYAFLWVKGLA</sequence>
<evidence type="ECO:0000313" key="6">
    <source>
        <dbReference type="Proteomes" id="UP000036908"/>
    </source>
</evidence>
<reference evidence="6" key="1">
    <citation type="submission" date="2014-11" db="EMBL/GenBank/DDBJ databases">
        <title>Genome sequencing of Roseivirga sp. D-25.</title>
        <authorList>
            <person name="Selvaratnam C."/>
            <person name="Thevarajoo S."/>
            <person name="Goh K.M."/>
            <person name="Eee R."/>
            <person name="Chan K.-G."/>
            <person name="Chong C.S."/>
        </authorList>
    </citation>
    <scope>NUCLEOTIDE SEQUENCE [LARGE SCALE GENOMIC DNA]</scope>
    <source>
        <strain evidence="6">D-25</strain>
    </source>
</reference>
<feature type="transmembrane region" description="Helical" evidence="1">
    <location>
        <begin position="285"/>
        <end position="305"/>
    </location>
</feature>
<keyword evidence="2" id="KW-0732">Signal</keyword>
<feature type="transmembrane region" description="Helical" evidence="1">
    <location>
        <begin position="317"/>
        <end position="333"/>
    </location>
</feature>
<protein>
    <submittedName>
        <fullName evidence="5">Uncharacterized protein</fullName>
    </submittedName>
</protein>
<evidence type="ECO:0000256" key="1">
    <source>
        <dbReference type="SAM" id="Phobius"/>
    </source>
</evidence>
<keyword evidence="1" id="KW-0472">Membrane</keyword>
<keyword evidence="6" id="KW-1185">Reference proteome</keyword>
<gene>
    <name evidence="5" type="ORF">OB69_11930</name>
</gene>
<proteinExistence type="predicted"/>
<dbReference type="Proteomes" id="UP000036908">
    <property type="component" value="Unassembled WGS sequence"/>
</dbReference>
<accession>A0A0L8AJC3</accession>
<feature type="domain" description="Lnb-like transmembrane" evidence="4">
    <location>
        <begin position="251"/>
        <end position="384"/>
    </location>
</feature>
<evidence type="ECO:0000259" key="4">
    <source>
        <dbReference type="Pfam" id="PF25221"/>
    </source>
</evidence>